<dbReference type="Proteomes" id="UP001575105">
    <property type="component" value="Unassembled WGS sequence"/>
</dbReference>
<keyword evidence="1" id="KW-1133">Transmembrane helix</keyword>
<accession>A0ABV4U8K3</accession>
<dbReference type="RefSeq" id="WP_425346852.1">
    <property type="nucleotide sequence ID" value="NZ_JBGUBD010000013.1"/>
</dbReference>
<keyword evidence="1" id="KW-0812">Transmembrane</keyword>
<sequence length="295" mass="32727">MSEANFTPPTTEQVETLLDEHPLRSPSPLAAWGPLIGLVALLVVVLVIGGIWGVILPWLGLGVLLGYLMLRMRRVRQVEQRVTRAQELAMLRHHQQALAMGWRLLPKSNTSPATYLRTMTLIGHCLEELKVYEGAIACFDRLLDVLPQEHPGAVHLRIHRAIAALGCERLLDADDGLSRLRGTMGQYPQSPLSALYRLADLIQAVRTGHYADPLREADTLLAELRPLGVEAGYGHGLMAVCYHHARPDASDEHGRSRQREQSAMWWQRATTLLPSEALVARFPELAVMQAEAGDT</sequence>
<gene>
    <name evidence="2" type="ORF">ACERK3_16705</name>
</gene>
<evidence type="ECO:0008006" key="4">
    <source>
        <dbReference type="Google" id="ProtNLM"/>
    </source>
</evidence>
<name>A0ABV4U8K3_9BACT</name>
<evidence type="ECO:0000313" key="3">
    <source>
        <dbReference type="Proteomes" id="UP001575105"/>
    </source>
</evidence>
<organism evidence="2 3">
    <name type="scientific">Natronomicrosphaera hydrolytica</name>
    <dbReference type="NCBI Taxonomy" id="3242702"/>
    <lineage>
        <taxon>Bacteria</taxon>
        <taxon>Pseudomonadati</taxon>
        <taxon>Planctomycetota</taxon>
        <taxon>Phycisphaerae</taxon>
        <taxon>Phycisphaerales</taxon>
        <taxon>Phycisphaeraceae</taxon>
        <taxon>Natronomicrosphaera</taxon>
    </lineage>
</organism>
<dbReference type="EMBL" id="JBGUBD010000013">
    <property type="protein sequence ID" value="MFA9479926.1"/>
    <property type="molecule type" value="Genomic_DNA"/>
</dbReference>
<evidence type="ECO:0000256" key="1">
    <source>
        <dbReference type="SAM" id="Phobius"/>
    </source>
</evidence>
<dbReference type="SUPFAM" id="SSF48452">
    <property type="entry name" value="TPR-like"/>
    <property type="match status" value="1"/>
</dbReference>
<dbReference type="Gene3D" id="1.25.40.10">
    <property type="entry name" value="Tetratricopeptide repeat domain"/>
    <property type="match status" value="1"/>
</dbReference>
<protein>
    <recommendedName>
        <fullName evidence="4">Tetratricopeptide repeat protein</fullName>
    </recommendedName>
</protein>
<feature type="transmembrane region" description="Helical" evidence="1">
    <location>
        <begin position="35"/>
        <end position="68"/>
    </location>
</feature>
<evidence type="ECO:0000313" key="2">
    <source>
        <dbReference type="EMBL" id="MFA9479926.1"/>
    </source>
</evidence>
<comment type="caution">
    <text evidence="2">The sequence shown here is derived from an EMBL/GenBank/DDBJ whole genome shotgun (WGS) entry which is preliminary data.</text>
</comment>
<dbReference type="InterPro" id="IPR011990">
    <property type="entry name" value="TPR-like_helical_dom_sf"/>
</dbReference>
<proteinExistence type="predicted"/>
<reference evidence="2 3" key="1">
    <citation type="submission" date="2024-08" db="EMBL/GenBank/DDBJ databases">
        <title>Whole-genome sequencing of halo(alkali)philic microorganisms from hypersaline lakes.</title>
        <authorList>
            <person name="Sorokin D.Y."/>
            <person name="Merkel A.Y."/>
            <person name="Messina E."/>
            <person name="Yakimov M."/>
        </authorList>
    </citation>
    <scope>NUCLEOTIDE SEQUENCE [LARGE SCALE GENOMIC DNA]</scope>
    <source>
        <strain evidence="2 3">AB-hyl4</strain>
    </source>
</reference>
<keyword evidence="3" id="KW-1185">Reference proteome</keyword>
<keyword evidence="1" id="KW-0472">Membrane</keyword>